<proteinExistence type="predicted"/>
<protein>
    <submittedName>
        <fullName evidence="1">Uncharacterized protein</fullName>
    </submittedName>
</protein>
<evidence type="ECO:0000313" key="2">
    <source>
        <dbReference type="Proteomes" id="UP000325645"/>
    </source>
</evidence>
<gene>
    <name evidence="1" type="ORF">PS943_04279</name>
</gene>
<dbReference type="AlphaFoldDB" id="A0A5E7WJ49"/>
<accession>A0A5E7WJ49</accession>
<organism evidence="1 2">
    <name type="scientific">Pseudomonas fluorescens</name>
    <dbReference type="NCBI Taxonomy" id="294"/>
    <lineage>
        <taxon>Bacteria</taxon>
        <taxon>Pseudomonadati</taxon>
        <taxon>Pseudomonadota</taxon>
        <taxon>Gammaproteobacteria</taxon>
        <taxon>Pseudomonadales</taxon>
        <taxon>Pseudomonadaceae</taxon>
        <taxon>Pseudomonas</taxon>
    </lineage>
</organism>
<sequence length="154" mass="18324">MESYSIHVEHLENTKSAFVVFNDLGEVPQSVRECRFQTIGWILYIFDKMRALVDEWDEIVYESNVSDALRNLASLDWEIAISLVRAETWRERFNLVWPLLSYQDQALALGYDYDDEENKNYWPGFDSFNMMFCDFVKKSPLRNRKRVSTEDPDE</sequence>
<name>A0A5E7WJ49_PSEFL</name>
<reference evidence="1 2" key="1">
    <citation type="submission" date="2019-09" db="EMBL/GenBank/DDBJ databases">
        <authorList>
            <person name="Chandra G."/>
            <person name="Truman W A."/>
        </authorList>
    </citation>
    <scope>NUCLEOTIDE SEQUENCE [LARGE SCALE GENOMIC DNA]</scope>
    <source>
        <strain evidence="1">PS943</strain>
    </source>
</reference>
<dbReference type="EMBL" id="CABVJH010000008">
    <property type="protein sequence ID" value="VVQ35389.1"/>
    <property type="molecule type" value="Genomic_DNA"/>
</dbReference>
<dbReference type="RefSeq" id="WP_191623599.1">
    <property type="nucleotide sequence ID" value="NZ_CABVJH010000008.1"/>
</dbReference>
<dbReference type="Proteomes" id="UP000325645">
    <property type="component" value="Unassembled WGS sequence"/>
</dbReference>
<evidence type="ECO:0000313" key="1">
    <source>
        <dbReference type="EMBL" id="VVQ35389.1"/>
    </source>
</evidence>